<dbReference type="GeneID" id="5709050"/>
<organism evidence="2 3">
    <name type="scientific">Caldivirga maquilingensis (strain ATCC 700844 / DSM 13496 / JCM 10307 / IC-167)</name>
    <dbReference type="NCBI Taxonomy" id="397948"/>
    <lineage>
        <taxon>Archaea</taxon>
        <taxon>Thermoproteota</taxon>
        <taxon>Thermoprotei</taxon>
        <taxon>Thermoproteales</taxon>
        <taxon>Thermoproteaceae</taxon>
        <taxon>Caldivirga</taxon>
    </lineage>
</organism>
<dbReference type="Gene3D" id="1.10.10.10">
    <property type="entry name" value="Winged helix-like DNA-binding domain superfamily/Winged helix DNA-binding domain"/>
    <property type="match status" value="1"/>
</dbReference>
<dbReference type="HOGENOM" id="CLU_1067937_0_0_2"/>
<sequence>MVSALRDYDLRRAVYNPLLQLGLIVNTVPDNPLKDNEPINTLLLLPVKAFEALTTYPVRLSIVNALINGPLTVTDVSSRLKLAKGIVHRHLKVLEKLGWVTVANDEVLRILNLPREANRVYYMLSSLIYFGYSVVVNNYEVQLKIDGKYAAFIDSRKGILIVKTPTATYGCVKSCGNSGECFNWALRVSRKFKVQIEAPSSSVDETLVQLFHGILIKGFTSPKAKLPLIKIIDLKIDNMYRQWLGNPIRVNNVNHRNGGQ</sequence>
<dbReference type="eggNOG" id="arCOG01687">
    <property type="taxonomic scope" value="Archaea"/>
</dbReference>
<keyword evidence="3" id="KW-1185">Reference proteome</keyword>
<reference evidence="2 3" key="1">
    <citation type="submission" date="2007-10" db="EMBL/GenBank/DDBJ databases">
        <title>Complete sequence of Caldivirga maquilingensis IC-167.</title>
        <authorList>
            <consortium name="US DOE Joint Genome Institute"/>
            <person name="Copeland A."/>
            <person name="Lucas S."/>
            <person name="Lapidus A."/>
            <person name="Barry K."/>
            <person name="Glavina del Rio T."/>
            <person name="Dalin E."/>
            <person name="Tice H."/>
            <person name="Pitluck S."/>
            <person name="Saunders E."/>
            <person name="Brettin T."/>
            <person name="Bruce D."/>
            <person name="Detter J.C."/>
            <person name="Han C."/>
            <person name="Schmutz J."/>
            <person name="Larimer F."/>
            <person name="Land M."/>
            <person name="Hauser L."/>
            <person name="Kyrpides N."/>
            <person name="Ivanova N."/>
            <person name="Biddle J.F."/>
            <person name="Zhang Z."/>
            <person name="Fitz-Gibbon S.T."/>
            <person name="Lowe T.M."/>
            <person name="Saltikov C."/>
            <person name="House C.H."/>
            <person name="Richardson P."/>
        </authorList>
    </citation>
    <scope>NUCLEOTIDE SEQUENCE [LARGE SCALE GENOMIC DNA]</scope>
    <source>
        <strain evidence="3">ATCC 700844 / DSM 13496 / JCM 10307 / IC-167</strain>
    </source>
</reference>
<dbReference type="AlphaFoldDB" id="A8MA33"/>
<name>A8MA33_CALMQ</name>
<evidence type="ECO:0000259" key="1">
    <source>
        <dbReference type="PROSITE" id="PS50987"/>
    </source>
</evidence>
<evidence type="ECO:0000313" key="3">
    <source>
        <dbReference type="Proteomes" id="UP000001137"/>
    </source>
</evidence>
<dbReference type="PROSITE" id="PS50987">
    <property type="entry name" value="HTH_ARSR_2"/>
    <property type="match status" value="1"/>
</dbReference>
<feature type="domain" description="HTH arsR-type" evidence="1">
    <location>
        <begin position="39"/>
        <end position="135"/>
    </location>
</feature>
<dbReference type="RefSeq" id="WP_012185185.1">
    <property type="nucleotide sequence ID" value="NC_009954.1"/>
</dbReference>
<dbReference type="InterPro" id="IPR011991">
    <property type="entry name" value="ArsR-like_HTH"/>
</dbReference>
<dbReference type="InterPro" id="IPR001845">
    <property type="entry name" value="HTH_ArsR_DNA-bd_dom"/>
</dbReference>
<dbReference type="Pfam" id="PF01022">
    <property type="entry name" value="HTH_5"/>
    <property type="match status" value="1"/>
</dbReference>
<gene>
    <name evidence="2" type="ordered locus">Cmaq_0111</name>
</gene>
<dbReference type="InterPro" id="IPR036388">
    <property type="entry name" value="WH-like_DNA-bd_sf"/>
</dbReference>
<dbReference type="InterPro" id="IPR036390">
    <property type="entry name" value="WH_DNA-bd_sf"/>
</dbReference>
<dbReference type="CDD" id="cd00090">
    <property type="entry name" value="HTH_ARSR"/>
    <property type="match status" value="1"/>
</dbReference>
<dbReference type="STRING" id="397948.Cmaq_0111"/>
<dbReference type="KEGG" id="cma:Cmaq_0111"/>
<dbReference type="SMART" id="SM00418">
    <property type="entry name" value="HTH_ARSR"/>
    <property type="match status" value="1"/>
</dbReference>
<dbReference type="OrthoDB" id="14763at2157"/>
<dbReference type="SUPFAM" id="SSF46785">
    <property type="entry name" value="Winged helix' DNA-binding domain"/>
    <property type="match status" value="1"/>
</dbReference>
<dbReference type="Proteomes" id="UP000001137">
    <property type="component" value="Chromosome"/>
</dbReference>
<dbReference type="GO" id="GO:0003700">
    <property type="term" value="F:DNA-binding transcription factor activity"/>
    <property type="evidence" value="ECO:0007669"/>
    <property type="project" value="InterPro"/>
</dbReference>
<protein>
    <submittedName>
        <fullName evidence="2">Regulatory protein ArsR</fullName>
    </submittedName>
</protein>
<dbReference type="EMBL" id="CP000852">
    <property type="protein sequence ID" value="ABW00965.1"/>
    <property type="molecule type" value="Genomic_DNA"/>
</dbReference>
<evidence type="ECO:0000313" key="2">
    <source>
        <dbReference type="EMBL" id="ABW00965.1"/>
    </source>
</evidence>
<accession>A8MA33</accession>
<proteinExistence type="predicted"/>